<feature type="compositionally biased region" description="Polar residues" evidence="1">
    <location>
        <begin position="887"/>
        <end position="903"/>
    </location>
</feature>
<feature type="region of interest" description="Disordered" evidence="1">
    <location>
        <begin position="536"/>
        <end position="615"/>
    </location>
</feature>
<dbReference type="AlphaFoldDB" id="A0AAQ3M7X7"/>
<name>A0AAQ3M7X7_9PEZI</name>
<evidence type="ECO:0000256" key="1">
    <source>
        <dbReference type="SAM" id="MobiDB-lite"/>
    </source>
</evidence>
<feature type="compositionally biased region" description="Polar residues" evidence="1">
    <location>
        <begin position="1052"/>
        <end position="1065"/>
    </location>
</feature>
<feature type="domain" description="Meiotically up-regulated protein Msb1/Mug8" evidence="2">
    <location>
        <begin position="49"/>
        <end position="512"/>
    </location>
</feature>
<organism evidence="3 4">
    <name type="scientific">Acrodontium crateriforme</name>
    <dbReference type="NCBI Taxonomy" id="150365"/>
    <lineage>
        <taxon>Eukaryota</taxon>
        <taxon>Fungi</taxon>
        <taxon>Dikarya</taxon>
        <taxon>Ascomycota</taxon>
        <taxon>Pezizomycotina</taxon>
        <taxon>Dothideomycetes</taxon>
        <taxon>Dothideomycetidae</taxon>
        <taxon>Mycosphaerellales</taxon>
        <taxon>Teratosphaeriaceae</taxon>
        <taxon>Acrodontium</taxon>
    </lineage>
</organism>
<feature type="compositionally biased region" description="Low complexity" evidence="1">
    <location>
        <begin position="1080"/>
        <end position="1099"/>
    </location>
</feature>
<feature type="compositionally biased region" description="Basic and acidic residues" evidence="1">
    <location>
        <begin position="1001"/>
        <end position="1011"/>
    </location>
</feature>
<feature type="compositionally biased region" description="Low complexity" evidence="1">
    <location>
        <begin position="816"/>
        <end position="830"/>
    </location>
</feature>
<accession>A0AAQ3M7X7</accession>
<feature type="region of interest" description="Disordered" evidence="1">
    <location>
        <begin position="1"/>
        <end position="34"/>
    </location>
</feature>
<proteinExistence type="predicted"/>
<dbReference type="PANTHER" id="PTHR28093">
    <property type="entry name" value="MORPHOGENESIS-RELATED PROTEIN MSB1"/>
    <property type="match status" value="1"/>
</dbReference>
<evidence type="ECO:0000313" key="3">
    <source>
        <dbReference type="EMBL" id="WPH02673.1"/>
    </source>
</evidence>
<dbReference type="Proteomes" id="UP001303373">
    <property type="component" value="Chromosome 8"/>
</dbReference>
<gene>
    <name evidence="3" type="ORF">R9X50_00553900</name>
</gene>
<dbReference type="InterPro" id="IPR037508">
    <property type="entry name" value="Msb1/Mug8"/>
</dbReference>
<protein>
    <submittedName>
        <fullName evidence="3">DUF1708-domain-containing protein</fullName>
    </submittedName>
</protein>
<evidence type="ECO:0000313" key="4">
    <source>
        <dbReference type="Proteomes" id="UP001303373"/>
    </source>
</evidence>
<sequence>MPMFSRFKSKSGHPSSKDKRQTDQTNGNLAVPRKPRFQSTWNSTFVVLEEVEELIHACTAEMKTRAEALNSPFLLLPFRPNTDTTPARTFIGNFFKANSEGLTQYTGTSLQQELRLTEAAVLCSIIKWCWARIPSGVVSWPAYDGFQTGEKESNMARHAFDTFIPISACTAARKNIIVDFFDLLASVAAHGKVNGMGGRKLSRLAGWWAFEHSEEGKGFESGYKTWAIAADACSHLFFAYLRSLSPETDPSLNVIERIPRSLQGLLASTEYPPERPTLLHTSTPRVVMLVDNVSPTPFALLRRAKDFQYRENDKVLREYSGYEDPIDALTEECKRVLYSVSSTNSRAAISSHDELVKSQESWSTFQNMGFSDLDKFANNEHDSVSPTRKGFNSLPASRSADLGRPTTPSWADFTSSGFDEGNQATSLILPPDKVLPPIGSRAHSSINSNKDKSLAPGELAAITVVELDDAFWWVWMTSLAPEEPAERKAVFGRCALVETRITKGTWLIFEEQLKSLSSDATDGMYVVQKKSLFGLSRRSRRGSRNSRHQKQELAPPPPAATLPTSPSRVSLAPEQQTRIKAAAAALTRRQSISLQSKERSRNGESKEPAQTHKKVNSAIINDASPAMKWASAYDQNALDYQTVEPPPRSAPKSAHSDTSSFAPTPLKTATDPTHLSPVVEDHDIPSLPPKDSPVEAHMPSTVLPTADLAPSPADVSPISAAAPESETVGIPLKHDVSAEDAGISPPAVPSSPEGKRATSAPLSPAKSIDRKPVPAPKEHPAHRQQDYEQSPIAPSSPNNDEYAAEAPNVPRGQNRSAAPQSPAAFAAQLAMNGQTSNLESRFHDAKLKKQNGGLKKLFGRNKDSPLAPPESGLGRRISLIRKKPPGSSHTVKSNMSSTSQTTVPEYPSEQVPQRVIPGRSNQAHEPTDDDEEEDADPRSEFARFDQGPMEDMPAMLPADSDSDFVPTPVAATPTPVEHASEPTHHLQPEEASHIAPSQAQHESEVETHEPEAELPVTAPAQTEVKVASPVPPRSPPVTSPESPKSVEHTRAVSETAQSEASSEVKPSQDRWTIIRENAARRAAAAQTSEEGQSGQSRQSLTKTDDGETSGEETIESRVARIKARVAELTGGMEGHMPARRNQ</sequence>
<reference evidence="3 4" key="1">
    <citation type="submission" date="2023-11" db="EMBL/GenBank/DDBJ databases">
        <title>An acidophilic fungus is an integral part of prey digestion in a carnivorous sundew plant.</title>
        <authorList>
            <person name="Tsai I.J."/>
        </authorList>
    </citation>
    <scope>NUCLEOTIDE SEQUENCE [LARGE SCALE GENOMIC DNA]</scope>
    <source>
        <strain evidence="3">169a</strain>
    </source>
</reference>
<dbReference type="PANTHER" id="PTHR28093:SF1">
    <property type="entry name" value="MORPHOGENESIS-RELATED PROTEIN MSB1"/>
    <property type="match status" value="1"/>
</dbReference>
<dbReference type="InterPro" id="IPR012965">
    <property type="entry name" value="Msb1/Mug8_dom"/>
</dbReference>
<feature type="compositionally biased region" description="Low complexity" evidence="1">
    <location>
        <begin position="965"/>
        <end position="976"/>
    </location>
</feature>
<dbReference type="Pfam" id="PF08101">
    <property type="entry name" value="Msb1-Mug8_dom"/>
    <property type="match status" value="1"/>
</dbReference>
<feature type="compositionally biased region" description="Basic residues" evidence="1">
    <location>
        <begin position="537"/>
        <end position="548"/>
    </location>
</feature>
<feature type="region of interest" description="Disordered" evidence="1">
    <location>
        <begin position="381"/>
        <end position="406"/>
    </location>
</feature>
<feature type="compositionally biased region" description="Basic and acidic residues" evidence="1">
    <location>
        <begin position="978"/>
        <end position="992"/>
    </location>
</feature>
<feature type="compositionally biased region" description="Basic and acidic residues" evidence="1">
    <location>
        <begin position="596"/>
        <end position="610"/>
    </location>
</feature>
<feature type="region of interest" description="Disordered" evidence="1">
    <location>
        <begin position="641"/>
        <end position="1121"/>
    </location>
</feature>
<dbReference type="EMBL" id="CP138587">
    <property type="protein sequence ID" value="WPH02673.1"/>
    <property type="molecule type" value="Genomic_DNA"/>
</dbReference>
<keyword evidence="4" id="KW-1185">Reference proteome</keyword>
<feature type="compositionally biased region" description="Pro residues" evidence="1">
    <location>
        <begin position="1029"/>
        <end position="1038"/>
    </location>
</feature>
<feature type="compositionally biased region" description="Basic and acidic residues" evidence="1">
    <location>
        <begin position="767"/>
        <end position="786"/>
    </location>
</feature>
<evidence type="ECO:0000259" key="2">
    <source>
        <dbReference type="Pfam" id="PF08101"/>
    </source>
</evidence>